<organism evidence="4 5">
    <name type="scientific">Liquidambar formosana</name>
    <name type="common">Formosan gum</name>
    <dbReference type="NCBI Taxonomy" id="63359"/>
    <lineage>
        <taxon>Eukaryota</taxon>
        <taxon>Viridiplantae</taxon>
        <taxon>Streptophyta</taxon>
        <taxon>Embryophyta</taxon>
        <taxon>Tracheophyta</taxon>
        <taxon>Spermatophyta</taxon>
        <taxon>Magnoliopsida</taxon>
        <taxon>eudicotyledons</taxon>
        <taxon>Gunneridae</taxon>
        <taxon>Pentapetalae</taxon>
        <taxon>Saxifragales</taxon>
        <taxon>Altingiaceae</taxon>
        <taxon>Liquidambar</taxon>
    </lineage>
</organism>
<dbReference type="AlphaFoldDB" id="A0AAP0NE63"/>
<feature type="region of interest" description="Disordered" evidence="2">
    <location>
        <begin position="75"/>
        <end position="115"/>
    </location>
</feature>
<protein>
    <recommendedName>
        <fullName evidence="3">Myb/SANT-like DNA-binding domain-containing protein</fullName>
    </recommendedName>
</protein>
<dbReference type="EMBL" id="JBBPBK010000014">
    <property type="protein sequence ID" value="KAK9270517.1"/>
    <property type="molecule type" value="Genomic_DNA"/>
</dbReference>
<evidence type="ECO:0000259" key="3">
    <source>
        <dbReference type="Pfam" id="PF13837"/>
    </source>
</evidence>
<feature type="region of interest" description="Disordered" evidence="2">
    <location>
        <begin position="268"/>
        <end position="312"/>
    </location>
</feature>
<feature type="compositionally biased region" description="Basic residues" evidence="2">
    <location>
        <begin position="32"/>
        <end position="48"/>
    </location>
</feature>
<dbReference type="Pfam" id="PF13837">
    <property type="entry name" value="Myb_DNA-bind_4"/>
    <property type="match status" value="1"/>
</dbReference>
<evidence type="ECO:0000313" key="4">
    <source>
        <dbReference type="EMBL" id="KAK9270517.1"/>
    </source>
</evidence>
<reference evidence="4 5" key="1">
    <citation type="journal article" date="2024" name="Plant J.">
        <title>Genome sequences and population genomics reveal climatic adaptation and genomic divergence between two closely related sweetgum species.</title>
        <authorList>
            <person name="Xu W.Q."/>
            <person name="Ren C.Q."/>
            <person name="Zhang X.Y."/>
            <person name="Comes H.P."/>
            <person name="Liu X.H."/>
            <person name="Li Y.G."/>
            <person name="Kettle C.J."/>
            <person name="Jalonen R."/>
            <person name="Gaisberger H."/>
            <person name="Ma Y.Z."/>
            <person name="Qiu Y.X."/>
        </authorList>
    </citation>
    <scope>NUCLEOTIDE SEQUENCE [LARGE SCALE GENOMIC DNA]</scope>
    <source>
        <strain evidence="4">Hangzhou</strain>
    </source>
</reference>
<name>A0AAP0NE63_LIQFO</name>
<gene>
    <name evidence="4" type="ORF">L1049_026098</name>
</gene>
<feature type="domain" description="Myb/SANT-like DNA-binding" evidence="3">
    <location>
        <begin position="117"/>
        <end position="207"/>
    </location>
</feature>
<feature type="compositionally biased region" description="Acidic residues" evidence="2">
    <location>
        <begin position="283"/>
        <end position="300"/>
    </location>
</feature>
<evidence type="ECO:0000313" key="5">
    <source>
        <dbReference type="Proteomes" id="UP001415857"/>
    </source>
</evidence>
<dbReference type="InterPro" id="IPR044822">
    <property type="entry name" value="Myb_DNA-bind_4"/>
</dbReference>
<feature type="compositionally biased region" description="Basic and acidic residues" evidence="2">
    <location>
        <begin position="268"/>
        <end position="282"/>
    </location>
</feature>
<evidence type="ECO:0000256" key="1">
    <source>
        <dbReference type="SAM" id="Coils"/>
    </source>
</evidence>
<keyword evidence="1" id="KW-0175">Coiled coil</keyword>
<dbReference type="Proteomes" id="UP001415857">
    <property type="component" value="Unassembled WGS sequence"/>
</dbReference>
<dbReference type="PANTHER" id="PTHR46327">
    <property type="entry name" value="F16F4.11 PROTEIN-RELATED"/>
    <property type="match status" value="1"/>
</dbReference>
<feature type="region of interest" description="Disordered" evidence="2">
    <location>
        <begin position="1"/>
        <end position="62"/>
    </location>
</feature>
<keyword evidence="5" id="KW-1185">Reference proteome</keyword>
<dbReference type="Gene3D" id="1.10.10.60">
    <property type="entry name" value="Homeodomain-like"/>
    <property type="match status" value="1"/>
</dbReference>
<accession>A0AAP0NE63</accession>
<evidence type="ECO:0000256" key="2">
    <source>
        <dbReference type="SAM" id="MobiDB-lite"/>
    </source>
</evidence>
<sequence length="446" mass="51542">MEGNLNMIPGGGPYGGIDLQGSLRVHQQQQQQHHHNPHTLHQQHHSHPRQGSIHDVFPPLTMGTMQDYDQTISVTEYNKGERGKNVTSDEDEPSLTEDAVDGQNDASRGKKGSPWQRVKWTDKMVRLLITAVSYIGEDTASECGGGGRRKYAILQKKGKWKSVSKVMAERGYYVSPQQCEDKFNDLNKRYKRLNDVLGKGTSCQVVENPALLDMMDHLSEKTKEDVRKILNSKHLFYEEMCSYHNGNRLHLPPDPALQHSLQLALRSRDDNENNDMRRHPHDDLDEDDQDEETDDRDECEEGHTLHGDNRGVYLVPGGSAKRMKQGQGLEDFSFGNPSNSLDCSKSNHSHPQIAHADMNQVFPEGSKAAWLQNQWMRSRSLQLEERKIEIEMEMLELEKQRFKWQRFSKKKDRELDKLRMENERMKLENERMALELKRKEMGLEYN</sequence>
<feature type="coiled-coil region" evidence="1">
    <location>
        <begin position="378"/>
        <end position="444"/>
    </location>
</feature>
<proteinExistence type="predicted"/>
<feature type="compositionally biased region" description="Acidic residues" evidence="2">
    <location>
        <begin position="88"/>
        <end position="100"/>
    </location>
</feature>
<dbReference type="PANTHER" id="PTHR46327:SF3">
    <property type="entry name" value="TRANSCRIPTION FACTOR"/>
    <property type="match status" value="1"/>
</dbReference>
<comment type="caution">
    <text evidence="4">The sequence shown here is derived from an EMBL/GenBank/DDBJ whole genome shotgun (WGS) entry which is preliminary data.</text>
</comment>